<dbReference type="PANTHER" id="PTHR43273:SF8">
    <property type="entry name" value="RADICAL SAM DOMAIN PROTEIN"/>
    <property type="match status" value="1"/>
</dbReference>
<dbReference type="RefSeq" id="WP_046584585.1">
    <property type="nucleotide sequence ID" value="NZ_LAVA02000043.1"/>
</dbReference>
<dbReference type="SUPFAM" id="SSF102114">
    <property type="entry name" value="Radical SAM enzymes"/>
    <property type="match status" value="1"/>
</dbReference>
<dbReference type="InterPro" id="IPR026335">
    <property type="entry name" value="rSAM_SPASM_FxsB"/>
</dbReference>
<dbReference type="GO" id="GO:0051536">
    <property type="term" value="F:iron-sulfur cluster binding"/>
    <property type="evidence" value="ECO:0007669"/>
    <property type="project" value="UniProtKB-KW"/>
</dbReference>
<feature type="domain" description="Radical SAM core" evidence="5">
    <location>
        <begin position="3"/>
        <end position="241"/>
    </location>
</feature>
<dbReference type="CDD" id="cd01335">
    <property type="entry name" value="Radical_SAM"/>
    <property type="match status" value="1"/>
</dbReference>
<accession>A0A1J4NYD8</accession>
<keyword evidence="4" id="KW-0411">Iron-sulfur</keyword>
<dbReference type="EMBL" id="LAVA02000043">
    <property type="protein sequence ID" value="OIJ66253.1"/>
    <property type="molecule type" value="Genomic_DNA"/>
</dbReference>
<comment type="caution">
    <text evidence="6">The sequence shown here is derived from an EMBL/GenBank/DDBJ whole genome shotgun (WGS) entry which is preliminary data.</text>
</comment>
<organism evidence="6 7">
    <name type="scientific">Streptomyces mangrovisoli</name>
    <dbReference type="NCBI Taxonomy" id="1428628"/>
    <lineage>
        <taxon>Bacteria</taxon>
        <taxon>Bacillati</taxon>
        <taxon>Actinomycetota</taxon>
        <taxon>Actinomycetes</taxon>
        <taxon>Kitasatosporales</taxon>
        <taxon>Streptomycetaceae</taxon>
        <taxon>Streptomyces</taxon>
    </lineage>
</organism>
<dbReference type="InterPro" id="IPR023867">
    <property type="entry name" value="Sulphatase_maturase_rSAM"/>
</dbReference>
<proteinExistence type="predicted"/>
<dbReference type="Gene3D" id="3.20.20.70">
    <property type="entry name" value="Aldolase class I"/>
    <property type="match status" value="1"/>
</dbReference>
<dbReference type="GO" id="GO:0016491">
    <property type="term" value="F:oxidoreductase activity"/>
    <property type="evidence" value="ECO:0007669"/>
    <property type="project" value="InterPro"/>
</dbReference>
<dbReference type="Proteomes" id="UP000034196">
    <property type="component" value="Unassembled WGS sequence"/>
</dbReference>
<name>A0A1J4NYD8_9ACTN</name>
<dbReference type="STRING" id="1428628.WN71_019630"/>
<evidence type="ECO:0000313" key="7">
    <source>
        <dbReference type="Proteomes" id="UP000034196"/>
    </source>
</evidence>
<dbReference type="AlphaFoldDB" id="A0A1J4NYD8"/>
<keyword evidence="2" id="KW-0479">Metal-binding</keyword>
<dbReference type="SFLD" id="SFLDS00029">
    <property type="entry name" value="Radical_SAM"/>
    <property type="match status" value="1"/>
</dbReference>
<evidence type="ECO:0000256" key="4">
    <source>
        <dbReference type="ARBA" id="ARBA00023014"/>
    </source>
</evidence>
<keyword evidence="3" id="KW-0408">Iron</keyword>
<evidence type="ECO:0000259" key="5">
    <source>
        <dbReference type="PROSITE" id="PS51918"/>
    </source>
</evidence>
<sequence>MTDSSIQQVVLKIHSRCNLACDHCYVYEHADQSWRARPTVITEETVRQVAERLAEYAKDRKLDSLCVILHGGEPLLAGAARLRTICAELSRRLSPISALDLRIHTNGVTLRPDHLAVFREFGVKVSISLDGDRAANDRHRLDRRGRSSHDRVLRAIELLRTPQNRHLYSGLLCTVDLANDPVAVHDALTALEPPRIDYLLPHSTWENPPPPGPGDSATPYADWLLKIFDRWEQQGRRIPVRTFDSVLSTLRGGPSLTEALGLAPSDLAVVETDGGIEQADSLKTAYDGAPETGYDVFRHGFEEFAGHPGVLARQRGLDGVSATCRSCPVVKSCGGGLYAHRYSAERGFDNPSVYCADLRALVDGIAERVTERGVAAPVYNAGELHFAQVDLVRTLLARVSESVKGDPAGHEAWRVLARLDADPAAAAHLDRVLAHPFVATSLLRSLRGPQDTSRFMALAAAAAVRAQAPVTLGWEQPGRRLYLPTLGTLTLPEPGHVEVEVTADGHLIRDGRGRRWVPGERPEAWRPLETVAAPGGPPLLVDDADPYRECFAAPVAPPLEASDLAVFRKRLSRTRELLDERRPRWSEGHYAGTVTTIVPLIAGAAPQTGAGHGLGALGVAVDFEPEELLRVLPRIAREARLAALRRTADLHPPGNRAGQLLNEAAGHLGDGEYRAAARVLTELTLLPASELTGTGAVLAAQLWGEWAQRHG</sequence>
<dbReference type="PROSITE" id="PS51918">
    <property type="entry name" value="RADICAL_SAM"/>
    <property type="match status" value="1"/>
</dbReference>
<dbReference type="NCBIfam" id="NF040587">
    <property type="entry name" value="rSAM_lost_HExxH"/>
    <property type="match status" value="1"/>
</dbReference>
<dbReference type="OrthoDB" id="9782387at2"/>
<reference evidence="6" key="1">
    <citation type="submission" date="2016-10" db="EMBL/GenBank/DDBJ databases">
        <title>Genome sequence of Streptomyces mangrovisoli MUSC 149.</title>
        <authorList>
            <person name="Lee L.-H."/>
            <person name="Ser H.-L."/>
        </authorList>
    </citation>
    <scope>NUCLEOTIDE SEQUENCE [LARGE SCALE GENOMIC DNA]</scope>
    <source>
        <strain evidence="6">MUSC 149</strain>
    </source>
</reference>
<evidence type="ECO:0000256" key="3">
    <source>
        <dbReference type="ARBA" id="ARBA00023004"/>
    </source>
</evidence>
<dbReference type="SFLD" id="SFLDG01386">
    <property type="entry name" value="main_SPASM_domain-containing"/>
    <property type="match status" value="1"/>
</dbReference>
<dbReference type="NCBIfam" id="TIGR04269">
    <property type="entry name" value="SAM_SPASM_FxsB"/>
    <property type="match status" value="1"/>
</dbReference>
<evidence type="ECO:0000313" key="6">
    <source>
        <dbReference type="EMBL" id="OIJ66253.1"/>
    </source>
</evidence>
<keyword evidence="7" id="KW-1185">Reference proteome</keyword>
<gene>
    <name evidence="6" type="ORF">WN71_019630</name>
</gene>
<keyword evidence="1" id="KW-0949">S-adenosyl-L-methionine</keyword>
<evidence type="ECO:0000256" key="1">
    <source>
        <dbReference type="ARBA" id="ARBA00022691"/>
    </source>
</evidence>
<dbReference type="SFLD" id="SFLDG01072">
    <property type="entry name" value="dehydrogenase_like"/>
    <property type="match status" value="1"/>
</dbReference>
<dbReference type="InterPro" id="IPR013785">
    <property type="entry name" value="Aldolase_TIM"/>
</dbReference>
<evidence type="ECO:0000256" key="2">
    <source>
        <dbReference type="ARBA" id="ARBA00022723"/>
    </source>
</evidence>
<dbReference type="InterPro" id="IPR058240">
    <property type="entry name" value="rSAM_sf"/>
</dbReference>
<dbReference type="Pfam" id="PF04055">
    <property type="entry name" value="Radical_SAM"/>
    <property type="match status" value="1"/>
</dbReference>
<dbReference type="InterPro" id="IPR007197">
    <property type="entry name" value="rSAM"/>
</dbReference>
<dbReference type="PANTHER" id="PTHR43273">
    <property type="entry name" value="ANAEROBIC SULFATASE-MATURATING ENZYME HOMOLOG ASLB-RELATED"/>
    <property type="match status" value="1"/>
</dbReference>
<protein>
    <submittedName>
        <fullName evidence="6">FxsB family radical SAM/SPASM domain protein</fullName>
    </submittedName>
</protein>
<dbReference type="GO" id="GO:0046872">
    <property type="term" value="F:metal ion binding"/>
    <property type="evidence" value="ECO:0007669"/>
    <property type="project" value="UniProtKB-KW"/>
</dbReference>
<dbReference type="SFLD" id="SFLDG01067">
    <property type="entry name" value="SPASM/twitch_domain_containing"/>
    <property type="match status" value="1"/>
</dbReference>